<comment type="subunit">
    <text evidence="2">Heterodimer of SbcC and SbcD.</text>
</comment>
<evidence type="ECO:0000256" key="4">
    <source>
        <dbReference type="SAM" id="Coils"/>
    </source>
</evidence>
<dbReference type="PANTHER" id="PTHR32114:SF2">
    <property type="entry name" value="ABC TRANSPORTER ABCH.3"/>
    <property type="match status" value="1"/>
</dbReference>
<evidence type="ECO:0000256" key="1">
    <source>
        <dbReference type="ARBA" id="ARBA00006930"/>
    </source>
</evidence>
<sequence length="1135" mass="129072">MKPISLTVAGLQSFREKQTIPFGELCSGGVFGIFGPTGSGKSTILDAITLALYGKVERANGGTHGIMNNNEDKLSVSFSFALNSSEGIKEYCVERSYKRTGEHTLRTASCRLTEMVNNEPIVHADKERDVTQYIQQILGLTIEDFTRAVVLPQGKFAEFLSLKGAERRQMLQRLFQLEKYGDALNAKLKKRFDEEKSKVNEIIAEQNGLGDASAEAFEAAERALKECELQLIVHKKRQSDAEQQAEKARRLKEAQDKQAKLLVQREKLVDRQSEIDILKNNLEKAVQAERILPYYEEWKTKTEEKTFYEKKVIELSVEAERLRNDLYKAEKEAEALQNEQEMKVPFLTERISFMKEAAKKQTQLRERQKEQKASSQTLEVLTSEMEALSLECKKEVDLLEKGEQKKKQLLTLQSDNTVASEERRQLAEAAAIKSSYNQAVQYADSLRAELDKLKSERAAAAGHYSLLSEKKKDSEHIVSEQMNQLQIVFDRVCEAKRANEKVRKLFLSERKAYRENVEKNRREELALELARSLKDGEPCAVCGSSHHPFPFKDAEEKQTFIDFDEERLDESIRTLESQAEKAGERLENIAAKIMERHSSSRSFVDESAASVSGSSAVNQTGDVGRGTLEDQLHEAWQNMKKIVQDIIELDEKANKFYSSNENLMKKLNEAELQMKMLEKLFEPLQVKLNEAVHSCEEAKNRFDKLFSFTLDDVDSLTEELQNKDRVREEAEKRLTIAETFLGEKMANLAAKHAQQNDLDKKLTLESVRNESIKKEAEALAEEIKAVTGNHDPEELLQRSQQELEQLNRKVKDSTVQLRKMQEAYSLCDKEHHSYTESLKTLEKGEMKAEKIVTEKLSDSIFDSAEQMAEAAVSFDVQSSWKEMIVSFEDEWKALQDRILIIEQSLHGEQLSNEEYLEIIHDLETVKKEVEEASQRLGEARSTYTQLSKNYQRFAELETKRKKSEALCENYSKLQAVFRGNTFVEFAAEEQLHQITKDASERLAKLTRGRYAIEVDSTNGFVMRDDANGGIKRPVSSLSGGETFLTSLALALSLSAQIQLRGKYPLEFFFLDEGFGTLDQELLDTVITALEKLQFNSFSIGVISHVPELQARLSKKIIVKPSDLAGNGTTVALLTE</sequence>
<dbReference type="RefSeq" id="WP_379748593.1">
    <property type="nucleotide sequence ID" value="NZ_JBHTCP010000014.1"/>
</dbReference>
<feature type="coiled-coil region" evidence="4">
    <location>
        <begin position="769"/>
        <end position="823"/>
    </location>
</feature>
<dbReference type="Pfam" id="PF13555">
    <property type="entry name" value="AAA_29"/>
    <property type="match status" value="1"/>
</dbReference>
<reference evidence="6" key="1">
    <citation type="journal article" date="2019" name="Int. J. Syst. Evol. Microbiol.">
        <title>The Global Catalogue of Microorganisms (GCM) 10K type strain sequencing project: providing services to taxonomists for standard genome sequencing and annotation.</title>
        <authorList>
            <consortium name="The Broad Institute Genomics Platform"/>
            <consortium name="The Broad Institute Genome Sequencing Center for Infectious Disease"/>
            <person name="Wu L."/>
            <person name="Ma J."/>
        </authorList>
    </citation>
    <scope>NUCLEOTIDE SEQUENCE [LARGE SCALE GENOMIC DNA]</scope>
    <source>
        <strain evidence="6">NBRC 106396</strain>
    </source>
</reference>
<comment type="caution">
    <text evidence="5">The sequence shown here is derived from an EMBL/GenBank/DDBJ whole genome shotgun (WGS) entry which is preliminary data.</text>
</comment>
<dbReference type="SUPFAM" id="SSF52540">
    <property type="entry name" value="P-loop containing nucleoside triphosphate hydrolases"/>
    <property type="match status" value="1"/>
</dbReference>
<keyword evidence="6" id="KW-1185">Reference proteome</keyword>
<dbReference type="PANTHER" id="PTHR32114">
    <property type="entry name" value="ABC TRANSPORTER ABCH.3"/>
    <property type="match status" value="1"/>
</dbReference>
<dbReference type="Proteomes" id="UP001596549">
    <property type="component" value="Unassembled WGS sequence"/>
</dbReference>
<name>A0ABW2NR71_9BACL</name>
<feature type="coiled-coil region" evidence="4">
    <location>
        <begin position="653"/>
        <end position="680"/>
    </location>
</feature>
<protein>
    <recommendedName>
        <fullName evidence="3">Nuclease SbcCD subunit C</fullName>
    </recommendedName>
</protein>
<feature type="coiled-coil region" evidence="4">
    <location>
        <begin position="185"/>
        <end position="339"/>
    </location>
</feature>
<evidence type="ECO:0000256" key="3">
    <source>
        <dbReference type="ARBA" id="ARBA00013368"/>
    </source>
</evidence>
<proteinExistence type="inferred from homology"/>
<dbReference type="EMBL" id="JBHTCP010000014">
    <property type="protein sequence ID" value="MFC7371728.1"/>
    <property type="molecule type" value="Genomic_DNA"/>
</dbReference>
<evidence type="ECO:0000313" key="6">
    <source>
        <dbReference type="Proteomes" id="UP001596549"/>
    </source>
</evidence>
<feature type="coiled-coil region" evidence="4">
    <location>
        <begin position="436"/>
        <end position="463"/>
    </location>
</feature>
<gene>
    <name evidence="5" type="ORF">ACFQPF_08570</name>
</gene>
<evidence type="ECO:0000313" key="5">
    <source>
        <dbReference type="EMBL" id="MFC7371728.1"/>
    </source>
</evidence>
<organism evidence="5 6">
    <name type="scientific">Fictibacillus iocasae</name>
    <dbReference type="NCBI Taxonomy" id="2715437"/>
    <lineage>
        <taxon>Bacteria</taxon>
        <taxon>Bacillati</taxon>
        <taxon>Bacillota</taxon>
        <taxon>Bacilli</taxon>
        <taxon>Bacillales</taxon>
        <taxon>Fictibacillaceae</taxon>
        <taxon>Fictibacillus</taxon>
    </lineage>
</organism>
<dbReference type="Gene3D" id="3.40.50.300">
    <property type="entry name" value="P-loop containing nucleotide triphosphate hydrolases"/>
    <property type="match status" value="2"/>
</dbReference>
<comment type="similarity">
    <text evidence="1">Belongs to the SMC family. SbcC subfamily.</text>
</comment>
<keyword evidence="4" id="KW-0175">Coiled coil</keyword>
<feature type="coiled-coil region" evidence="4">
    <location>
        <begin position="565"/>
        <end position="592"/>
    </location>
</feature>
<dbReference type="Pfam" id="PF13558">
    <property type="entry name" value="SbcC_Walker_B"/>
    <property type="match status" value="1"/>
</dbReference>
<feature type="coiled-coil region" evidence="4">
    <location>
        <begin position="912"/>
        <end position="949"/>
    </location>
</feature>
<dbReference type="InterPro" id="IPR027417">
    <property type="entry name" value="P-loop_NTPase"/>
</dbReference>
<evidence type="ECO:0000256" key="2">
    <source>
        <dbReference type="ARBA" id="ARBA00011322"/>
    </source>
</evidence>
<accession>A0ABW2NR71</accession>